<dbReference type="InterPro" id="IPR036937">
    <property type="entry name" value="Adhesion_dom_fimbrial_sf"/>
</dbReference>
<name>A0A0N1QW52_SALSV</name>
<dbReference type="EMBL" id="CP001127">
    <property type="protein sequence ID" value="ACF90501.1"/>
    <property type="molecule type" value="Genomic_DNA"/>
</dbReference>
<feature type="signal peptide" evidence="1">
    <location>
        <begin position="1"/>
        <end position="26"/>
    </location>
</feature>
<dbReference type="InterPro" id="IPR008966">
    <property type="entry name" value="Adhesion_dom_sf"/>
</dbReference>
<evidence type="ECO:0000259" key="2">
    <source>
        <dbReference type="Pfam" id="PF00419"/>
    </source>
</evidence>
<dbReference type="HOGENOM" id="CLU_088965_6_3_6"/>
<dbReference type="Gene3D" id="2.60.40.1090">
    <property type="entry name" value="Fimbrial-type adhesion domain"/>
    <property type="match status" value="1"/>
</dbReference>
<feature type="domain" description="Fimbrial-type adhesion" evidence="2">
    <location>
        <begin position="29"/>
        <end position="174"/>
    </location>
</feature>
<evidence type="ECO:0000256" key="1">
    <source>
        <dbReference type="SAM" id="SignalP"/>
    </source>
</evidence>
<dbReference type="SUPFAM" id="SSF49401">
    <property type="entry name" value="Bacterial adhesins"/>
    <property type="match status" value="1"/>
</dbReference>
<sequence>MAQQINKLLPALACLWAVSSIYSVQATDINLSGIVIASACIVDTGTKEQTVTFQQARAVDYLKVGDTSEWQDFELTLSSCPPSTTQVTALFSGDADTDDATKFANSQGSATGMALEIMTRDHQTEISPADTLAVKVNGNDHRAVFPLSARMYTPTGRVTPGEFKTVVQLNFTYQ</sequence>
<dbReference type="PANTHER" id="PTHR33420:SF27">
    <property type="entry name" value="PROTEIN FIMG"/>
    <property type="match status" value="1"/>
</dbReference>
<organism evidence="3 4">
    <name type="scientific">Salmonella schwarzengrund (strain CVM19633)</name>
    <dbReference type="NCBI Taxonomy" id="439843"/>
    <lineage>
        <taxon>Bacteria</taxon>
        <taxon>Pseudomonadati</taxon>
        <taxon>Pseudomonadota</taxon>
        <taxon>Gammaproteobacteria</taxon>
        <taxon>Enterobacterales</taxon>
        <taxon>Enterobacteriaceae</taxon>
        <taxon>Salmonella</taxon>
    </lineage>
</organism>
<dbReference type="GO" id="GO:0009289">
    <property type="term" value="C:pilus"/>
    <property type="evidence" value="ECO:0007669"/>
    <property type="project" value="InterPro"/>
</dbReference>
<dbReference type="AlphaFoldDB" id="A0A0N1QW52"/>
<dbReference type="InterPro" id="IPR050263">
    <property type="entry name" value="Bact_Fimbrial_Adh_Pro"/>
</dbReference>
<dbReference type="KEGG" id="sew:SeSA_A1268"/>
<dbReference type="RefSeq" id="WP_000068580.1">
    <property type="nucleotide sequence ID" value="NC_011094.1"/>
</dbReference>
<dbReference type="InterPro" id="IPR000259">
    <property type="entry name" value="Adhesion_dom_fimbrial"/>
</dbReference>
<accession>A0A0N1QW52</accession>
<dbReference type="Proteomes" id="UP000001865">
    <property type="component" value="Chromosome"/>
</dbReference>
<dbReference type="GO" id="GO:0043709">
    <property type="term" value="P:cell adhesion involved in single-species biofilm formation"/>
    <property type="evidence" value="ECO:0007669"/>
    <property type="project" value="TreeGrafter"/>
</dbReference>
<gene>
    <name evidence="3" type="ordered locus">SeSA_A1268</name>
</gene>
<dbReference type="Pfam" id="PF00419">
    <property type="entry name" value="Fimbrial"/>
    <property type="match status" value="1"/>
</dbReference>
<reference evidence="3 4" key="1">
    <citation type="journal article" date="2011" name="J. Bacteriol.">
        <title>Comparative genomics of 28 Salmonella enterica isolates: evidence for CRISPR-mediated adaptive sublineage evolution.</title>
        <authorList>
            <person name="Fricke W.F."/>
            <person name="Mammel M.K."/>
            <person name="McDermott P.F."/>
            <person name="Tartera C."/>
            <person name="White D.G."/>
            <person name="Leclerc J.E."/>
            <person name="Ravel J."/>
            <person name="Cebula T.A."/>
        </authorList>
    </citation>
    <scope>NUCLEOTIDE SEQUENCE [LARGE SCALE GENOMIC DNA]</scope>
    <source>
        <strain evidence="3 4">CVM19633</strain>
    </source>
</reference>
<keyword evidence="1" id="KW-0732">Signal</keyword>
<proteinExistence type="predicted"/>
<evidence type="ECO:0000313" key="4">
    <source>
        <dbReference type="Proteomes" id="UP000001865"/>
    </source>
</evidence>
<dbReference type="PANTHER" id="PTHR33420">
    <property type="entry name" value="FIMBRIAL SUBUNIT ELFA-RELATED"/>
    <property type="match status" value="1"/>
</dbReference>
<protein>
    <submittedName>
        <fullName evidence="3">Fimbrial protein</fullName>
    </submittedName>
</protein>
<evidence type="ECO:0000313" key="3">
    <source>
        <dbReference type="EMBL" id="ACF90501.1"/>
    </source>
</evidence>
<feature type="chain" id="PRO_5005880005" evidence="1">
    <location>
        <begin position="27"/>
        <end position="174"/>
    </location>
</feature>